<gene>
    <name evidence="3" type="ORF">BCF44_12389</name>
</gene>
<comment type="caution">
    <text evidence="3">The sequence shown here is derived from an EMBL/GenBank/DDBJ whole genome shotgun (WGS) entry which is preliminary data.</text>
</comment>
<sequence>MDASLINTGEQLRFSRPRSGEEHLASVSATAHIVFADGTEYSTPSDAAKAVTDTQVNGWTCWRISDGRVLAALRSELQDGSNEIVDAAEATQFLIDTKKSLRTGEAVVLTVRELLQHWNARTRGSRIIRRIERDLASHDLTTFPHFRDVTLDTQVRLSSSSHTLTGARKAFEVNEIHTVETPTPKDDAPRIGRKVGNLTSALGGVAYVLPDSTLEQAVTRMQADDFSQLAVMQSNKRTLDGAITWKSIAIARHSNPDAKLRDCLVYAPWISYDQDLVGVLSQLESIGFVFVRNERNEVSGIVTAADLAQEYGDMATPFFLIGELDQLLRHIITRHIDLADVITLCDSTGKRRITSFNQLTMGDYERTLQNPDAWAQLGVRLDRRIVCERLAEIRNIRNDVMHFNSEDIPKSSVDMVSNFLRMIRTNFPGC</sequence>
<dbReference type="Proteomes" id="UP000256269">
    <property type="component" value="Unassembled WGS sequence"/>
</dbReference>
<keyword evidence="4" id="KW-1185">Reference proteome</keyword>
<dbReference type="AlphaFoldDB" id="A0A3E0GVN7"/>
<organism evidence="3 4">
    <name type="scientific">Kutzneria buriramensis</name>
    <dbReference type="NCBI Taxonomy" id="1045776"/>
    <lineage>
        <taxon>Bacteria</taxon>
        <taxon>Bacillati</taxon>
        <taxon>Actinomycetota</taxon>
        <taxon>Actinomycetes</taxon>
        <taxon>Pseudonocardiales</taxon>
        <taxon>Pseudonocardiaceae</taxon>
        <taxon>Kutzneria</taxon>
    </lineage>
</organism>
<proteinExistence type="predicted"/>
<dbReference type="Pfam" id="PF00571">
    <property type="entry name" value="CBS"/>
    <property type="match status" value="1"/>
</dbReference>
<evidence type="ECO:0000313" key="3">
    <source>
        <dbReference type="EMBL" id="REH30730.1"/>
    </source>
</evidence>
<dbReference type="Pfam" id="PF18755">
    <property type="entry name" value="RAMA"/>
    <property type="match status" value="1"/>
</dbReference>
<dbReference type="InterPro" id="IPR040843">
    <property type="entry name" value="RAMA"/>
</dbReference>
<dbReference type="Gene3D" id="3.10.580.10">
    <property type="entry name" value="CBS-domain"/>
    <property type="match status" value="1"/>
</dbReference>
<dbReference type="InterPro" id="IPR000644">
    <property type="entry name" value="CBS_dom"/>
</dbReference>
<feature type="domain" description="RAMA" evidence="2">
    <location>
        <begin position="1"/>
        <end position="78"/>
    </location>
</feature>
<feature type="domain" description="CBS" evidence="1">
    <location>
        <begin position="205"/>
        <end position="250"/>
    </location>
</feature>
<reference evidence="3 4" key="1">
    <citation type="submission" date="2018-08" db="EMBL/GenBank/DDBJ databases">
        <title>Genomic Encyclopedia of Archaeal and Bacterial Type Strains, Phase II (KMG-II): from individual species to whole genera.</title>
        <authorList>
            <person name="Goeker M."/>
        </authorList>
    </citation>
    <scope>NUCLEOTIDE SEQUENCE [LARGE SCALE GENOMIC DNA]</scope>
    <source>
        <strain evidence="3 4">DSM 45791</strain>
    </source>
</reference>
<accession>A0A3E0GVN7</accession>
<protein>
    <submittedName>
        <fullName evidence="3">Uncharacterized protein DUF4357</fullName>
    </submittedName>
</protein>
<dbReference type="SUPFAM" id="SSF54631">
    <property type="entry name" value="CBS-domain pair"/>
    <property type="match status" value="1"/>
</dbReference>
<evidence type="ECO:0000313" key="4">
    <source>
        <dbReference type="Proteomes" id="UP000256269"/>
    </source>
</evidence>
<name>A0A3E0GVN7_9PSEU</name>
<dbReference type="EMBL" id="QUNO01000023">
    <property type="protein sequence ID" value="REH30730.1"/>
    <property type="molecule type" value="Genomic_DNA"/>
</dbReference>
<evidence type="ECO:0000259" key="2">
    <source>
        <dbReference type="Pfam" id="PF18755"/>
    </source>
</evidence>
<evidence type="ECO:0000259" key="1">
    <source>
        <dbReference type="Pfam" id="PF00571"/>
    </source>
</evidence>
<dbReference type="InterPro" id="IPR046342">
    <property type="entry name" value="CBS_dom_sf"/>
</dbReference>